<evidence type="ECO:0000313" key="2">
    <source>
        <dbReference type="EMBL" id="KAF2416399.1"/>
    </source>
</evidence>
<evidence type="ECO:0000313" key="3">
    <source>
        <dbReference type="Proteomes" id="UP000800235"/>
    </source>
</evidence>
<evidence type="ECO:0000256" key="1">
    <source>
        <dbReference type="SAM" id="MobiDB-lite"/>
    </source>
</evidence>
<dbReference type="OrthoDB" id="74545at2759"/>
<proteinExistence type="predicted"/>
<accession>A0A9P4NDX7</accession>
<name>A0A9P4NDX7_9PEZI</name>
<comment type="caution">
    <text evidence="2">The sequence shown here is derived from an EMBL/GenBank/DDBJ whole genome shotgun (WGS) entry which is preliminary data.</text>
</comment>
<dbReference type="PANTHER" id="PTHR37015">
    <property type="entry name" value="REVERSE TRANSCRIPTASE DOMAIN-CONTAINING PROTEIN"/>
    <property type="match status" value="1"/>
</dbReference>
<protein>
    <recommendedName>
        <fullName evidence="4">Reverse transcriptase domain-containing protein</fullName>
    </recommendedName>
</protein>
<dbReference type="EMBL" id="MU007161">
    <property type="protein sequence ID" value="KAF2416399.1"/>
    <property type="molecule type" value="Genomic_DNA"/>
</dbReference>
<dbReference type="PANTHER" id="PTHR37015:SF2">
    <property type="entry name" value="REVERSE TRANSCRIPTASE DOMAIN-CONTAINING PROTEIN"/>
    <property type="match status" value="1"/>
</dbReference>
<organism evidence="2 3">
    <name type="scientific">Tothia fuscella</name>
    <dbReference type="NCBI Taxonomy" id="1048955"/>
    <lineage>
        <taxon>Eukaryota</taxon>
        <taxon>Fungi</taxon>
        <taxon>Dikarya</taxon>
        <taxon>Ascomycota</taxon>
        <taxon>Pezizomycotina</taxon>
        <taxon>Dothideomycetes</taxon>
        <taxon>Pleosporomycetidae</taxon>
        <taxon>Venturiales</taxon>
        <taxon>Cylindrosympodiaceae</taxon>
        <taxon>Tothia</taxon>
    </lineage>
</organism>
<reference evidence="2" key="1">
    <citation type="journal article" date="2020" name="Stud. Mycol.">
        <title>101 Dothideomycetes genomes: a test case for predicting lifestyles and emergence of pathogens.</title>
        <authorList>
            <person name="Haridas S."/>
            <person name="Albert R."/>
            <person name="Binder M."/>
            <person name="Bloem J."/>
            <person name="Labutti K."/>
            <person name="Salamov A."/>
            <person name="Andreopoulos B."/>
            <person name="Baker S."/>
            <person name="Barry K."/>
            <person name="Bills G."/>
            <person name="Bluhm B."/>
            <person name="Cannon C."/>
            <person name="Castanera R."/>
            <person name="Culley D."/>
            <person name="Daum C."/>
            <person name="Ezra D."/>
            <person name="Gonzalez J."/>
            <person name="Henrissat B."/>
            <person name="Kuo A."/>
            <person name="Liang C."/>
            <person name="Lipzen A."/>
            <person name="Lutzoni F."/>
            <person name="Magnuson J."/>
            <person name="Mondo S."/>
            <person name="Nolan M."/>
            <person name="Ohm R."/>
            <person name="Pangilinan J."/>
            <person name="Park H.-J."/>
            <person name="Ramirez L."/>
            <person name="Alfaro M."/>
            <person name="Sun H."/>
            <person name="Tritt A."/>
            <person name="Yoshinaga Y."/>
            <person name="Zwiers L.-H."/>
            <person name="Turgeon B."/>
            <person name="Goodwin S."/>
            <person name="Spatafora J."/>
            <person name="Crous P."/>
            <person name="Grigoriev I."/>
        </authorList>
    </citation>
    <scope>NUCLEOTIDE SEQUENCE</scope>
    <source>
        <strain evidence="2">CBS 130266</strain>
    </source>
</reference>
<dbReference type="Proteomes" id="UP000800235">
    <property type="component" value="Unassembled WGS sequence"/>
</dbReference>
<sequence length="865" mass="99149">MDSAVRSTLYHVTDRKLKKIAAQIERYNEIKAYIQYQVASKSTKTEQIQALLHGCKTYGITTGRNGMSIKNTLQRDIEIQGVKYEYASLFGKLVTEWMQNPNDAIKQLNASTEQQVDTDDSNYDSTSTSDSFEPVGRKEMHEQRQEWESYAFVGLERDQIAIDEYLNDLFSSAKQAKKVKETPLHQLQTTMSNFDVMEPKRFTEDIVRWCIDGVIQSDLFAGQKRKALVDLKSCPAVLKEMADVLNMDLDGIEDWKWDPAPVRLSMRPQLNGKYRVYNHEEIHQALFLHFIGARWSVYMKKAFTAFYHSGAWSQTPFRAMDRKSRRRREHFLGPAARVARNRQITVRDTRRRMYHTEFFMTQLPNALKTASRDHGDDGHQEDLISYSQKHVADTSKSPLEIKESMHRLATTDLLLNKKLYGEFTIVQSDFKWFGPAMPHDTIFAVLKFLGIKSQWLTFFRAFLETPTVWSQDGPSGSVTTRKRGIPMSHVLSDALGEAVLFCLDFAVNQKSGGSDLYRFHDDLLFWGQESVCIRAWKALLDFSQVMGLELNEKKTGSVQVFEDQPVARPLAEGLPAGDITWGFLRLDPSECRWLVDESKIKEHVAELHRQLKTCRSVFAWIQAWNSYVCRFLATNMGRPAACFGVEHVEMVTRAFADIQRTLFQELLAGEEDCSSVNEFLRRQIKARFGVDNVPDGFLFFPTRLGGLGVRNPLIPLNAVRDIQVKKTLPEDEIRRAFEEDEEEYEAAKKRFEQGDTRLASYPPDQVSDSAEQFLSLAEFTSFREETSTNLGSAFNALLQPTVMHNLEGWGDSAPFADFTYSGQEMGKLRDPYWTWIFGGIEIGKKGMLPLGLVDELESERPRWSG</sequence>
<feature type="region of interest" description="Disordered" evidence="1">
    <location>
        <begin position="111"/>
        <end position="139"/>
    </location>
</feature>
<evidence type="ECO:0008006" key="4">
    <source>
        <dbReference type="Google" id="ProtNLM"/>
    </source>
</evidence>
<gene>
    <name evidence="2" type="ORF">EJ08DRAFT_673759</name>
</gene>
<keyword evidence="3" id="KW-1185">Reference proteome</keyword>
<dbReference type="AlphaFoldDB" id="A0A9P4NDX7"/>